<dbReference type="InterPro" id="IPR055410">
    <property type="entry name" value="Beta-prop_CAF1B_HIR1"/>
</dbReference>
<keyword evidence="2 5" id="KW-0853">WD repeat</keyword>
<evidence type="ECO:0000313" key="8">
    <source>
        <dbReference type="Proteomes" id="UP000689195"/>
    </source>
</evidence>
<feature type="domain" description="CAF1B/HIR1 beta-propeller" evidence="6">
    <location>
        <begin position="356"/>
        <end position="502"/>
    </location>
</feature>
<dbReference type="InterPro" id="IPR001646">
    <property type="entry name" value="5peptide_repeat"/>
</dbReference>
<dbReference type="PANTHER" id="PTHR22847">
    <property type="entry name" value="WD40 REPEAT PROTEIN"/>
    <property type="match status" value="1"/>
</dbReference>
<dbReference type="Pfam" id="PF00400">
    <property type="entry name" value="WD40"/>
    <property type="match status" value="3"/>
</dbReference>
<dbReference type="GO" id="GO:1990234">
    <property type="term" value="C:transferase complex"/>
    <property type="evidence" value="ECO:0007669"/>
    <property type="project" value="UniProtKB-ARBA"/>
</dbReference>
<name>A0A8S1X982_9CILI</name>
<reference evidence="7" key="1">
    <citation type="submission" date="2021-01" db="EMBL/GenBank/DDBJ databases">
        <authorList>
            <consortium name="Genoscope - CEA"/>
            <person name="William W."/>
        </authorList>
    </citation>
    <scope>NUCLEOTIDE SEQUENCE</scope>
</reference>
<sequence>MPLFKRRKLQLTSLVIQIMQMTKSLVSFQKNQERKKFKTSLDIFQITGIKANQNNVSYKKERISPRLIKNRNCLLLEMISNKSQKSQENQKTMTSISQIIPLNQKKNLNKVQLIASRIIEGSFIFCNCQFQLTSIDETFIKGGSNSLHILVKIKVDLRNNNFENIKIYNTSLVGANFVRCNFGGSQFKNVNISGIYVNGALLLNCKWTDLKILELNQLHGHSDYVRSVCFSLDGKTLASGGGDCSIRLWDVKTGQQKAQLECHTSYVQSVCFSPDGNTLASGSDNGSVLLWNAKTRKKRAKLDGQDDAVISVCFSFDGKTLASGGGDCSIRLWNVKTGQQKAKLDGHTYWVQSVSSGSLDQSIRFWDVKTGQQKAQLDGHDDAVISVFFSFDGKTLASGGGDCSIRLWDVETGQQKAQLEGHTSIVYSVCFSPDGNTLASGSFDNSICLWDVKTGQQKAKLDGHTYWVQSVCFSPDGNTLASGSDDKSIRLWDVKNGKEISSNENQYQDILAQFKAPLFQSNPLPESNNITILRISQTPLFQSQAAIILKGDFVNDEGYDIRQLLISKGCSILEDLNQK</sequence>
<keyword evidence="4" id="KW-0539">Nucleus</keyword>
<dbReference type="SMART" id="SM00320">
    <property type="entry name" value="WD40"/>
    <property type="match status" value="7"/>
</dbReference>
<evidence type="ECO:0000313" key="7">
    <source>
        <dbReference type="EMBL" id="CAD8197609.1"/>
    </source>
</evidence>
<evidence type="ECO:0000256" key="3">
    <source>
        <dbReference type="ARBA" id="ARBA00022737"/>
    </source>
</evidence>
<keyword evidence="8" id="KW-1185">Reference proteome</keyword>
<keyword evidence="3" id="KW-0677">Repeat</keyword>
<dbReference type="PROSITE" id="PS00678">
    <property type="entry name" value="WD_REPEATS_1"/>
    <property type="match status" value="6"/>
</dbReference>
<evidence type="ECO:0000256" key="5">
    <source>
        <dbReference type="PROSITE-ProRule" id="PRU00221"/>
    </source>
</evidence>
<feature type="repeat" description="WD" evidence="5">
    <location>
        <begin position="218"/>
        <end position="259"/>
    </location>
</feature>
<dbReference type="Pfam" id="PF00805">
    <property type="entry name" value="Pentapeptide"/>
    <property type="match status" value="1"/>
</dbReference>
<evidence type="ECO:0000256" key="4">
    <source>
        <dbReference type="ARBA" id="ARBA00023242"/>
    </source>
</evidence>
<feature type="repeat" description="WD" evidence="5">
    <location>
        <begin position="377"/>
        <end position="418"/>
    </location>
</feature>
<accession>A0A8S1X982</accession>
<gene>
    <name evidence="7" type="ORF">PPENT_87.1.T1160018</name>
</gene>
<proteinExistence type="predicted"/>
<dbReference type="InterPro" id="IPR019775">
    <property type="entry name" value="WD40_repeat_CS"/>
</dbReference>
<feature type="repeat" description="WD" evidence="5">
    <location>
        <begin position="461"/>
        <end position="502"/>
    </location>
</feature>
<feature type="repeat" description="WD" evidence="5">
    <location>
        <begin position="354"/>
        <end position="376"/>
    </location>
</feature>
<evidence type="ECO:0000256" key="1">
    <source>
        <dbReference type="ARBA" id="ARBA00004123"/>
    </source>
</evidence>
<dbReference type="OrthoDB" id="10261640at2759"/>
<feature type="repeat" description="WD" evidence="5">
    <location>
        <begin position="419"/>
        <end position="460"/>
    </location>
</feature>
<dbReference type="PROSITE" id="PS50082">
    <property type="entry name" value="WD_REPEATS_2"/>
    <property type="match status" value="7"/>
</dbReference>
<dbReference type="CDD" id="cd00200">
    <property type="entry name" value="WD40"/>
    <property type="match status" value="1"/>
</dbReference>
<feature type="repeat" description="WD" evidence="5">
    <location>
        <begin position="260"/>
        <end position="301"/>
    </location>
</feature>
<dbReference type="GO" id="GO:0005634">
    <property type="term" value="C:nucleus"/>
    <property type="evidence" value="ECO:0007669"/>
    <property type="project" value="UniProtKB-SubCell"/>
</dbReference>
<dbReference type="PANTHER" id="PTHR22847:SF637">
    <property type="entry name" value="WD REPEAT DOMAIN 5B"/>
    <property type="match status" value="1"/>
</dbReference>
<dbReference type="EMBL" id="CAJJDO010000116">
    <property type="protein sequence ID" value="CAD8197609.1"/>
    <property type="molecule type" value="Genomic_DNA"/>
</dbReference>
<evidence type="ECO:0000256" key="2">
    <source>
        <dbReference type="ARBA" id="ARBA00022574"/>
    </source>
</evidence>
<dbReference type="PROSITE" id="PS50294">
    <property type="entry name" value="WD_REPEATS_REGION"/>
    <property type="match status" value="6"/>
</dbReference>
<dbReference type="Pfam" id="PF24105">
    <property type="entry name" value="Beta-prop_CAF1B_HIR1"/>
    <property type="match status" value="1"/>
</dbReference>
<comment type="subcellular location">
    <subcellularLocation>
        <location evidence="1">Nucleus</location>
    </subcellularLocation>
</comment>
<dbReference type="AlphaFoldDB" id="A0A8S1X982"/>
<dbReference type="InterPro" id="IPR001680">
    <property type="entry name" value="WD40_rpt"/>
</dbReference>
<feature type="repeat" description="WD" evidence="5">
    <location>
        <begin position="302"/>
        <end position="343"/>
    </location>
</feature>
<organism evidence="7 8">
    <name type="scientific">Paramecium pentaurelia</name>
    <dbReference type="NCBI Taxonomy" id="43138"/>
    <lineage>
        <taxon>Eukaryota</taxon>
        <taxon>Sar</taxon>
        <taxon>Alveolata</taxon>
        <taxon>Ciliophora</taxon>
        <taxon>Intramacronucleata</taxon>
        <taxon>Oligohymenophorea</taxon>
        <taxon>Peniculida</taxon>
        <taxon>Parameciidae</taxon>
        <taxon>Paramecium</taxon>
    </lineage>
</organism>
<evidence type="ECO:0000259" key="6">
    <source>
        <dbReference type="Pfam" id="PF24105"/>
    </source>
</evidence>
<comment type="caution">
    <text evidence="7">The sequence shown here is derived from an EMBL/GenBank/DDBJ whole genome shotgun (WGS) entry which is preliminary data.</text>
</comment>
<protein>
    <recommendedName>
        <fullName evidence="6">CAF1B/HIR1 beta-propeller domain-containing protein</fullName>
    </recommendedName>
</protein>
<dbReference type="Proteomes" id="UP000689195">
    <property type="component" value="Unassembled WGS sequence"/>
</dbReference>